<evidence type="ECO:0000313" key="4">
    <source>
        <dbReference type="Proteomes" id="UP000054251"/>
    </source>
</evidence>
<evidence type="ECO:0000256" key="1">
    <source>
        <dbReference type="ARBA" id="ARBA00004173"/>
    </source>
</evidence>
<name>A0A0V1PTQ3_9ASCO</name>
<dbReference type="Proteomes" id="UP000054251">
    <property type="component" value="Unassembled WGS sequence"/>
</dbReference>
<dbReference type="GeneID" id="26841644"/>
<dbReference type="GO" id="GO:0005739">
    <property type="term" value="C:mitochondrion"/>
    <property type="evidence" value="ECO:0007669"/>
    <property type="project" value="UniProtKB-SubCell"/>
</dbReference>
<comment type="caution">
    <text evidence="3">The sequence shown here is derived from an EMBL/GenBank/DDBJ whole genome shotgun (WGS) entry which is preliminary data.</text>
</comment>
<dbReference type="Pfam" id="PF13812">
    <property type="entry name" value="PPR_3"/>
    <property type="match status" value="1"/>
</dbReference>
<protein>
    <recommendedName>
        <fullName evidence="2">Mitochondrial 15S rRNA processing factor CCM1</fullName>
    </recommendedName>
</protein>
<reference evidence="3 4" key="1">
    <citation type="submission" date="2015-11" db="EMBL/GenBank/DDBJ databases">
        <title>The genome of Debaryomyces fabryi.</title>
        <authorList>
            <person name="Tafer H."/>
            <person name="Lopandic K."/>
        </authorList>
    </citation>
    <scope>NUCLEOTIDE SEQUENCE [LARGE SCALE GENOMIC DNA]</scope>
    <source>
        <strain evidence="3 4">CBS 789</strain>
    </source>
</reference>
<dbReference type="Gene3D" id="1.25.40.10">
    <property type="entry name" value="Tetratricopeptide repeat domain"/>
    <property type="match status" value="1"/>
</dbReference>
<evidence type="ECO:0000313" key="3">
    <source>
        <dbReference type="EMBL" id="KRZ99613.1"/>
    </source>
</evidence>
<dbReference type="InterPro" id="IPR011990">
    <property type="entry name" value="TPR-like_helical_dom_sf"/>
</dbReference>
<sequence length="629" mass="73999">MNFIKDAITRVGRSARQLESFTSSQKGNVVLATSKEESSPKVIHKPNRNLTNADLHKFKPLVKGYQRKVYQDFLEPLQISNLKVFNDDLPKYNSELAKIVWVRKTNQDTVNVFNNFLEDRIIFNQMMDLLIDITPEYLKSNDIHNDQSLSRILQQQDHQDRMNKFSDITPRYHFHEIPPIPPLDPESFQKYIYFLTHLKILYKNSLSLQNGLVSDILLHTHKLTNTKYQPFRSVYTYNYLIKFFGYDKNQSSFARELLLVMNKDGHKPNIDTINNLLKLCQTHSKIRSISNTYQIIIKYLKLSKSLNIEINLTTWNRIYDLINNIFLKELFINKMISINLPILKNLSIRILDDYMETTKNTNELIAFIENDLQVKWRQDSKFLNKVLYHKAINATQDHLHELWTFINTCDIDSFSVKYLFEGIIKNKQITNKGLMLVSFYSNIDNSLYNNPDIYKFIILGVCENNENYSYDKIAFILRGLIHDATHYLGLPQEITKYETNKTVSENFKIIKRLVGFKLTKFEGKLAYYNQQASPVHPLLSPLSMEERTLWMGLKAHIKQKNNPTDPQEIIHRLQLGPCTVLIPQDQINKYEQYQNRKTANARNRDRLYKLQQGIDNYTVQQMTERGIIV</sequence>
<gene>
    <name evidence="3" type="ORF">AC631_04635</name>
</gene>
<dbReference type="EMBL" id="LMYN01000131">
    <property type="protein sequence ID" value="KRZ99613.1"/>
    <property type="molecule type" value="Genomic_DNA"/>
</dbReference>
<dbReference type="RefSeq" id="XP_015465716.1">
    <property type="nucleotide sequence ID" value="XM_015613464.1"/>
</dbReference>
<evidence type="ECO:0000256" key="2">
    <source>
        <dbReference type="ARBA" id="ARBA00044527"/>
    </source>
</evidence>
<organism evidence="3 4">
    <name type="scientific">Debaryomyces fabryi</name>
    <dbReference type="NCBI Taxonomy" id="58627"/>
    <lineage>
        <taxon>Eukaryota</taxon>
        <taxon>Fungi</taxon>
        <taxon>Dikarya</taxon>
        <taxon>Ascomycota</taxon>
        <taxon>Saccharomycotina</taxon>
        <taxon>Pichiomycetes</taxon>
        <taxon>Debaryomycetaceae</taxon>
        <taxon>Debaryomyces</taxon>
    </lineage>
</organism>
<dbReference type="InterPro" id="IPR002885">
    <property type="entry name" value="PPR_rpt"/>
</dbReference>
<keyword evidence="4" id="KW-1185">Reference proteome</keyword>
<dbReference type="OrthoDB" id="185373at2759"/>
<comment type="subcellular location">
    <subcellularLocation>
        <location evidence="1">Mitochondrion</location>
    </subcellularLocation>
</comment>
<proteinExistence type="predicted"/>
<accession>A0A0V1PTQ3</accession>
<dbReference type="AlphaFoldDB" id="A0A0V1PTQ3"/>